<keyword evidence="3" id="KW-1185">Reference proteome</keyword>
<gene>
    <name evidence="2" type="ORF">EV213_10345</name>
</gene>
<dbReference type="Gene3D" id="3.30.420.10">
    <property type="entry name" value="Ribonuclease H-like superfamily/Ribonuclease H"/>
    <property type="match status" value="1"/>
</dbReference>
<dbReference type="Pfam" id="PF00075">
    <property type="entry name" value="RNase_H"/>
    <property type="match status" value="1"/>
</dbReference>
<protein>
    <submittedName>
        <fullName evidence="2">Ribonuclease HI</fullName>
    </submittedName>
</protein>
<dbReference type="AlphaFoldDB" id="A0A4R6U4S6"/>
<dbReference type="InterPro" id="IPR002156">
    <property type="entry name" value="RNaseH_domain"/>
</dbReference>
<dbReference type="SUPFAM" id="SSF53098">
    <property type="entry name" value="Ribonuclease H-like"/>
    <property type="match status" value="1"/>
</dbReference>
<organism evidence="2 3">
    <name type="scientific">Aureibacillus halotolerans</name>
    <dbReference type="NCBI Taxonomy" id="1508390"/>
    <lineage>
        <taxon>Bacteria</taxon>
        <taxon>Bacillati</taxon>
        <taxon>Bacillota</taxon>
        <taxon>Bacilli</taxon>
        <taxon>Bacillales</taxon>
        <taxon>Bacillaceae</taxon>
        <taxon>Aureibacillus</taxon>
    </lineage>
</organism>
<dbReference type="GO" id="GO:0003676">
    <property type="term" value="F:nucleic acid binding"/>
    <property type="evidence" value="ECO:0007669"/>
    <property type="project" value="InterPro"/>
</dbReference>
<dbReference type="InterPro" id="IPR012337">
    <property type="entry name" value="RNaseH-like_sf"/>
</dbReference>
<dbReference type="Proteomes" id="UP000295632">
    <property type="component" value="Unassembled WGS sequence"/>
</dbReference>
<dbReference type="RefSeq" id="WP_166639155.1">
    <property type="nucleotide sequence ID" value="NZ_SNYJ01000003.1"/>
</dbReference>
<dbReference type="EMBL" id="SNYJ01000003">
    <property type="protein sequence ID" value="TDQ41468.1"/>
    <property type="molecule type" value="Genomic_DNA"/>
</dbReference>
<evidence type="ECO:0000313" key="2">
    <source>
        <dbReference type="EMBL" id="TDQ41468.1"/>
    </source>
</evidence>
<dbReference type="NCBIfam" id="NF005822">
    <property type="entry name" value="PRK07708.1"/>
    <property type="match status" value="1"/>
</dbReference>
<dbReference type="GO" id="GO:0004523">
    <property type="term" value="F:RNA-DNA hybrid ribonuclease activity"/>
    <property type="evidence" value="ECO:0007669"/>
    <property type="project" value="InterPro"/>
</dbReference>
<comment type="caution">
    <text evidence="2">The sequence shown here is derived from an EMBL/GenBank/DDBJ whole genome shotgun (WGS) entry which is preliminary data.</text>
</comment>
<name>A0A4R6U4S6_9BACI</name>
<evidence type="ECO:0000313" key="3">
    <source>
        <dbReference type="Proteomes" id="UP000295632"/>
    </source>
</evidence>
<feature type="domain" description="RNase H type-1" evidence="1">
    <location>
        <begin position="70"/>
        <end position="206"/>
    </location>
</feature>
<evidence type="ECO:0000259" key="1">
    <source>
        <dbReference type="PROSITE" id="PS50879"/>
    </source>
</evidence>
<sequence length="217" mass="25031">MNIQIQWTYTKKGINDISFVSDFLDGKEVLKWLEDARRTGRMGSIELVDEQGRTWNEKNLKQYLQKESEAPSEVQGWFDGNFDKETHCAGLGIYITYTQQQRKHQLRKNRVLNELASNNEAEYAALWMLANELKDLNVMSDVTIHGDSMNVIHGMAKDWAIYDDVLQSWAERIDQNVQSLQVPIHWKLISSKENKRCDQLAEQALLGISIESHSSAD</sequence>
<accession>A0A4R6U4S6</accession>
<reference evidence="2 3" key="1">
    <citation type="submission" date="2019-03" db="EMBL/GenBank/DDBJ databases">
        <title>Genomic Encyclopedia of Type Strains, Phase IV (KMG-IV): sequencing the most valuable type-strain genomes for metagenomic binning, comparative biology and taxonomic classification.</title>
        <authorList>
            <person name="Goeker M."/>
        </authorList>
    </citation>
    <scope>NUCLEOTIDE SEQUENCE [LARGE SCALE GENOMIC DNA]</scope>
    <source>
        <strain evidence="2 3">DSM 28697</strain>
    </source>
</reference>
<dbReference type="InterPro" id="IPR036397">
    <property type="entry name" value="RNaseH_sf"/>
</dbReference>
<dbReference type="PROSITE" id="PS50879">
    <property type="entry name" value="RNASE_H_1"/>
    <property type="match status" value="1"/>
</dbReference>
<proteinExistence type="predicted"/>